<dbReference type="GO" id="GO:0006509">
    <property type="term" value="P:membrane protein ectodomain proteolysis"/>
    <property type="evidence" value="ECO:0007669"/>
    <property type="project" value="TreeGrafter"/>
</dbReference>
<feature type="chain" id="PRO_5012894950" evidence="6">
    <location>
        <begin position="20"/>
        <end position="478"/>
    </location>
</feature>
<evidence type="ECO:0000256" key="4">
    <source>
        <dbReference type="ARBA" id="ARBA00023049"/>
    </source>
</evidence>
<dbReference type="Pfam" id="PF13582">
    <property type="entry name" value="Reprolysin_3"/>
    <property type="match status" value="1"/>
</dbReference>
<dbReference type="GO" id="GO:0004222">
    <property type="term" value="F:metalloendopeptidase activity"/>
    <property type="evidence" value="ECO:0007669"/>
    <property type="project" value="InterPro"/>
</dbReference>
<evidence type="ECO:0000256" key="3">
    <source>
        <dbReference type="ARBA" id="ARBA00022833"/>
    </source>
</evidence>
<comment type="caution">
    <text evidence="5">Lacks conserved residue(s) required for the propagation of feature annotation.</text>
</comment>
<dbReference type="InterPro" id="IPR024079">
    <property type="entry name" value="MetalloPept_cat_dom_sf"/>
</dbReference>
<keyword evidence="5" id="KW-0479">Metal-binding</keyword>
<evidence type="ECO:0000256" key="5">
    <source>
        <dbReference type="PROSITE-ProRule" id="PRU00276"/>
    </source>
</evidence>
<dbReference type="AlphaFoldDB" id="A0A224YEB3"/>
<evidence type="ECO:0000313" key="8">
    <source>
        <dbReference type="EMBL" id="MAA16037.1"/>
    </source>
</evidence>
<dbReference type="EMBL" id="GFPF01004891">
    <property type="protein sequence ID" value="MAA16037.1"/>
    <property type="molecule type" value="Transcribed_RNA"/>
</dbReference>
<organism evidence="8">
    <name type="scientific">Rhipicephalus zambeziensis</name>
    <dbReference type="NCBI Taxonomy" id="60191"/>
    <lineage>
        <taxon>Eukaryota</taxon>
        <taxon>Metazoa</taxon>
        <taxon>Ecdysozoa</taxon>
        <taxon>Arthropoda</taxon>
        <taxon>Chelicerata</taxon>
        <taxon>Arachnida</taxon>
        <taxon>Acari</taxon>
        <taxon>Parasitiformes</taxon>
        <taxon>Ixodida</taxon>
        <taxon>Ixodoidea</taxon>
        <taxon>Ixodidae</taxon>
        <taxon>Rhipicephalinae</taxon>
        <taxon>Rhipicephalus</taxon>
        <taxon>Rhipicephalus</taxon>
    </lineage>
</organism>
<feature type="signal peptide" evidence="6">
    <location>
        <begin position="1"/>
        <end position="19"/>
    </location>
</feature>
<dbReference type="PANTHER" id="PTHR11905:SF159">
    <property type="entry name" value="ADAM METALLOPROTEASE"/>
    <property type="match status" value="1"/>
</dbReference>
<evidence type="ECO:0000256" key="1">
    <source>
        <dbReference type="ARBA" id="ARBA00022670"/>
    </source>
</evidence>
<feature type="binding site" evidence="5">
    <location>
        <position position="330"/>
    </location>
    <ligand>
        <name>Zn(2+)</name>
        <dbReference type="ChEBI" id="CHEBI:29105"/>
        <note>catalytic</note>
    </ligand>
</feature>
<keyword evidence="3 5" id="KW-0862">Zinc</keyword>
<dbReference type="PROSITE" id="PS50215">
    <property type="entry name" value="ADAM_MEPRO"/>
    <property type="match status" value="1"/>
</dbReference>
<feature type="domain" description="Peptidase M12B" evidence="7">
    <location>
        <begin position="175"/>
        <end position="398"/>
    </location>
</feature>
<reference evidence="8" key="1">
    <citation type="journal article" date="2017" name="Parasit. Vectors">
        <title>Sialotranscriptomics of Rhipicephalus zambeziensis reveals intricate expression profiles of secretory proteins and suggests tight temporal transcriptional regulation during blood-feeding.</title>
        <authorList>
            <person name="de Castro M.H."/>
            <person name="de Klerk D."/>
            <person name="Pienaar R."/>
            <person name="Rees D.J.G."/>
            <person name="Mans B.J."/>
        </authorList>
    </citation>
    <scope>NUCLEOTIDE SEQUENCE</scope>
    <source>
        <tissue evidence="8">Salivary glands</tissue>
    </source>
</reference>
<keyword evidence="1" id="KW-0645">Protease</keyword>
<dbReference type="Gene3D" id="3.40.390.10">
    <property type="entry name" value="Collagenase (Catalytic Domain)"/>
    <property type="match status" value="1"/>
</dbReference>
<dbReference type="CDD" id="cd04272">
    <property type="entry name" value="ZnMc_salivary_gland_MPs"/>
    <property type="match status" value="1"/>
</dbReference>
<feature type="active site" evidence="5">
    <location>
        <position position="327"/>
    </location>
</feature>
<feature type="binding site" evidence="5">
    <location>
        <position position="326"/>
    </location>
    <ligand>
        <name>Zn(2+)</name>
        <dbReference type="ChEBI" id="CHEBI:29105"/>
        <note>catalytic</note>
    </ligand>
</feature>
<dbReference type="GO" id="GO:0046872">
    <property type="term" value="F:metal ion binding"/>
    <property type="evidence" value="ECO:0007669"/>
    <property type="project" value="UniProtKB-KW"/>
</dbReference>
<dbReference type="InterPro" id="IPR001590">
    <property type="entry name" value="Peptidase_M12B"/>
</dbReference>
<proteinExistence type="predicted"/>
<name>A0A224YEB3_9ACAR</name>
<accession>A0A224YEB3</accession>
<feature type="binding site" evidence="5">
    <location>
        <position position="336"/>
    </location>
    <ligand>
        <name>Zn(2+)</name>
        <dbReference type="ChEBI" id="CHEBI:29105"/>
        <note>catalytic</note>
    </ligand>
</feature>
<dbReference type="InterPro" id="IPR034030">
    <property type="entry name" value="ZnMc_salivary_gland_MPs"/>
</dbReference>
<keyword evidence="2" id="KW-0378">Hydrolase</keyword>
<evidence type="ECO:0000256" key="6">
    <source>
        <dbReference type="SAM" id="SignalP"/>
    </source>
</evidence>
<protein>
    <submittedName>
        <fullName evidence="8">Reprolysin</fullName>
    </submittedName>
</protein>
<sequence>MRTVFLLLSMVGNLRVFLAIKGHGIVYPTLLSARESGEQKTLKINERLTLNLQRSEVFSDDFVFISEENGENIHLPMRKYDYEKHLYHDENLLSSVVVREDDGVTVEGILNEKLSIKPLLEMARTEDGRVPHQLLEIPRLPQTPPHHRDYNAFNISASNTTFEPHIEERSSQSTIYPELHIVQDSAHAKIFGYKKTAVIVYFAVFINAVNLRYALNASPRIQLRIRVITMSSKVEEYLVHPGRNQDEILDEETLAKFNEYYAKRVEFTSTDLTFLVTGRDMTFYENGVLQKWVGGYAYVGGFCQKHRVGMCEDIPGSYFGVTVFSHEIGHSLGCVHDGSPAESVVPGHRGSSYCPWDDGFLMSYVRKNRNQYRFSSCCIADIKNVLSRPEWGCLHKRKKKSIKRPGLPGVYISGEDFCRNVYPDISGMHYDKRYGVVDCKVHCDYTANYYIIGVPDGVVCNKKRNKHCVLGECIDKRE</sequence>
<evidence type="ECO:0000256" key="2">
    <source>
        <dbReference type="ARBA" id="ARBA00022801"/>
    </source>
</evidence>
<dbReference type="PANTHER" id="PTHR11905">
    <property type="entry name" value="ADAM A DISINTEGRIN AND METALLOPROTEASE DOMAIN"/>
    <property type="match status" value="1"/>
</dbReference>
<dbReference type="SUPFAM" id="SSF55486">
    <property type="entry name" value="Metalloproteases ('zincins'), catalytic domain"/>
    <property type="match status" value="1"/>
</dbReference>
<keyword evidence="4" id="KW-0482">Metalloprotease</keyword>
<keyword evidence="6" id="KW-0732">Signal</keyword>
<evidence type="ECO:0000259" key="7">
    <source>
        <dbReference type="PROSITE" id="PS50215"/>
    </source>
</evidence>